<dbReference type="AlphaFoldDB" id="A0A9Q3L4I4"/>
<dbReference type="EMBL" id="AVOT02152161">
    <property type="protein sequence ID" value="MBW0593093.1"/>
    <property type="molecule type" value="Genomic_DNA"/>
</dbReference>
<organism evidence="2 3">
    <name type="scientific">Austropuccinia psidii MF-1</name>
    <dbReference type="NCBI Taxonomy" id="1389203"/>
    <lineage>
        <taxon>Eukaryota</taxon>
        <taxon>Fungi</taxon>
        <taxon>Dikarya</taxon>
        <taxon>Basidiomycota</taxon>
        <taxon>Pucciniomycotina</taxon>
        <taxon>Pucciniomycetes</taxon>
        <taxon>Pucciniales</taxon>
        <taxon>Sphaerophragmiaceae</taxon>
        <taxon>Austropuccinia</taxon>
    </lineage>
</organism>
<reference evidence="2" key="1">
    <citation type="submission" date="2021-03" db="EMBL/GenBank/DDBJ databases">
        <title>Draft genome sequence of rust myrtle Austropuccinia psidii MF-1, a brazilian biotype.</title>
        <authorList>
            <person name="Quecine M.C."/>
            <person name="Pachon D.M.R."/>
            <person name="Bonatelli M.L."/>
            <person name="Correr F.H."/>
            <person name="Franceschini L.M."/>
            <person name="Leite T.F."/>
            <person name="Margarido G.R.A."/>
            <person name="Almeida C.A."/>
            <person name="Ferrarezi J.A."/>
            <person name="Labate C.A."/>
        </authorList>
    </citation>
    <scope>NUCLEOTIDE SEQUENCE</scope>
    <source>
        <strain evidence="2">MF-1</strain>
    </source>
</reference>
<proteinExistence type="predicted"/>
<dbReference type="Proteomes" id="UP000765509">
    <property type="component" value="Unassembled WGS sequence"/>
</dbReference>
<keyword evidence="3" id="KW-1185">Reference proteome</keyword>
<protein>
    <submittedName>
        <fullName evidence="2">Uncharacterized protein</fullName>
    </submittedName>
</protein>
<comment type="caution">
    <text evidence="2">The sequence shown here is derived from an EMBL/GenBank/DDBJ whole genome shotgun (WGS) entry which is preliminary data.</text>
</comment>
<feature type="compositionally biased region" description="Basic and acidic residues" evidence="1">
    <location>
        <begin position="102"/>
        <end position="122"/>
    </location>
</feature>
<name>A0A9Q3L4I4_9BASI</name>
<gene>
    <name evidence="2" type="ORF">O181_132808</name>
</gene>
<evidence type="ECO:0000313" key="2">
    <source>
        <dbReference type="EMBL" id="MBW0593093.1"/>
    </source>
</evidence>
<evidence type="ECO:0000313" key="3">
    <source>
        <dbReference type="Proteomes" id="UP000765509"/>
    </source>
</evidence>
<feature type="region of interest" description="Disordered" evidence="1">
    <location>
        <begin position="98"/>
        <end position="135"/>
    </location>
</feature>
<accession>A0A9Q3L4I4</accession>
<sequence length="250" mass="28172">MEDATVAPHSLRSVPTNFDVSSEPELIKGNILRDEPFPSGSHRYISVPVQKLVQNSQGTRVGNMPKPLAGGHELLLTHKEISGSGEDHGTLGRVDSIVLQRQDQKDKELVEKPKPFIHRSEEGVGNDPSFGERRPSGVYQLQKSSRNVKRQAKRSLEPSGQWKRQIQLAQILPTRLQDPQIGTFSSGKCCQYGPNSYGNHIQRAGKDEQDFSMQRIDEIQFVKYSMDVQLGRFDVKLKKKTDINELKKND</sequence>
<evidence type="ECO:0000256" key="1">
    <source>
        <dbReference type="SAM" id="MobiDB-lite"/>
    </source>
</evidence>